<reference evidence="2 3" key="1">
    <citation type="submission" date="2021-01" db="EMBL/GenBank/DDBJ databases">
        <title>Whole genome shotgun sequence of Catellatospora bangladeshensis NBRC 107357.</title>
        <authorList>
            <person name="Komaki H."/>
            <person name="Tamura T."/>
        </authorList>
    </citation>
    <scope>NUCLEOTIDE SEQUENCE [LARGE SCALE GENOMIC DNA]</scope>
    <source>
        <strain evidence="2 3">NBRC 107357</strain>
    </source>
</reference>
<dbReference type="EMBL" id="BONF01000031">
    <property type="protein sequence ID" value="GIF83773.1"/>
    <property type="molecule type" value="Genomic_DNA"/>
</dbReference>
<evidence type="ECO:0000313" key="2">
    <source>
        <dbReference type="EMBL" id="GIF83773.1"/>
    </source>
</evidence>
<keyword evidence="1" id="KW-1133">Transmembrane helix</keyword>
<keyword evidence="1" id="KW-0472">Membrane</keyword>
<name>A0A8J3NL70_9ACTN</name>
<comment type="caution">
    <text evidence="2">The sequence shown here is derived from an EMBL/GenBank/DDBJ whole genome shotgun (WGS) entry which is preliminary data.</text>
</comment>
<gene>
    <name evidence="2" type="ORF">Cba03nite_51220</name>
</gene>
<dbReference type="Proteomes" id="UP000601223">
    <property type="component" value="Unassembled WGS sequence"/>
</dbReference>
<proteinExistence type="predicted"/>
<dbReference type="AlphaFoldDB" id="A0A8J3NL70"/>
<keyword evidence="3" id="KW-1185">Reference proteome</keyword>
<evidence type="ECO:0000313" key="3">
    <source>
        <dbReference type="Proteomes" id="UP000601223"/>
    </source>
</evidence>
<organism evidence="2 3">
    <name type="scientific">Catellatospora bangladeshensis</name>
    <dbReference type="NCBI Taxonomy" id="310355"/>
    <lineage>
        <taxon>Bacteria</taxon>
        <taxon>Bacillati</taxon>
        <taxon>Actinomycetota</taxon>
        <taxon>Actinomycetes</taxon>
        <taxon>Micromonosporales</taxon>
        <taxon>Micromonosporaceae</taxon>
        <taxon>Catellatospora</taxon>
    </lineage>
</organism>
<keyword evidence="1" id="KW-0812">Transmembrane</keyword>
<accession>A0A8J3NL70</accession>
<protein>
    <submittedName>
        <fullName evidence="2">Uncharacterized protein</fullName>
    </submittedName>
</protein>
<feature type="transmembrane region" description="Helical" evidence="1">
    <location>
        <begin position="9"/>
        <end position="33"/>
    </location>
</feature>
<sequence>MGVDSSTKIVIGVVGGVVLGVVTCAIVGVSYFVGIRQENPPLPAPAVEQSSAVGALAVGDCVKQAGADAAPADCAEQGAYRIVKIGASVIDCPDAGQPHVFLGGKVLCLAPAAP</sequence>
<dbReference type="RefSeq" id="WP_376820804.1">
    <property type="nucleotide sequence ID" value="NZ_JBHTGC010000001.1"/>
</dbReference>
<evidence type="ECO:0000256" key="1">
    <source>
        <dbReference type="SAM" id="Phobius"/>
    </source>
</evidence>